<gene>
    <name evidence="3" type="primary">yedF</name>
    <name evidence="3" type="ORF">EB812_05335</name>
</gene>
<dbReference type="InterPro" id="IPR019870">
    <property type="entry name" value="Se_metab_YedF"/>
</dbReference>
<dbReference type="InterPro" id="IPR027396">
    <property type="entry name" value="DsrEFH-like"/>
</dbReference>
<dbReference type="Proteomes" id="UP000292919">
    <property type="component" value="Unassembled WGS sequence"/>
</dbReference>
<protein>
    <submittedName>
        <fullName evidence="3">Sulfurtransferase-like selenium metabolism protein YedF</fullName>
    </submittedName>
</protein>
<organism evidence="3 4">
    <name type="scientific">Desulfovibrio legallii</name>
    <dbReference type="NCBI Taxonomy" id="571438"/>
    <lineage>
        <taxon>Bacteria</taxon>
        <taxon>Pseudomonadati</taxon>
        <taxon>Thermodesulfobacteriota</taxon>
        <taxon>Desulfovibrionia</taxon>
        <taxon>Desulfovibrionales</taxon>
        <taxon>Desulfovibrionaceae</taxon>
        <taxon>Desulfovibrio</taxon>
    </lineage>
</organism>
<dbReference type="SUPFAM" id="SSF75169">
    <property type="entry name" value="DsrEFH-like"/>
    <property type="match status" value="1"/>
</dbReference>
<reference evidence="3 4" key="1">
    <citation type="submission" date="2018-12" db="EMBL/GenBank/DDBJ databases">
        <title>First genome draft of Desulfovibrio legallis sp. nov.</title>
        <authorList>
            <person name="Ben Dhia O."/>
            <person name="Najjari A."/>
            <person name="Ferjani R."/>
            <person name="Fhoula I."/>
            <person name="Fardeau M.-L."/>
            <person name="Boudabbous A."/>
            <person name="Ouzari H.I."/>
        </authorList>
    </citation>
    <scope>NUCLEOTIDE SEQUENCE [LARGE SCALE GENOMIC DNA]</scope>
    <source>
        <strain evidence="3 4">H1T</strain>
    </source>
</reference>
<feature type="compositionally biased region" description="Low complexity" evidence="1">
    <location>
        <begin position="72"/>
        <end position="89"/>
    </location>
</feature>
<dbReference type="InterPro" id="IPR001455">
    <property type="entry name" value="TusA-like"/>
</dbReference>
<evidence type="ECO:0000313" key="3">
    <source>
        <dbReference type="EMBL" id="TBH80556.1"/>
    </source>
</evidence>
<dbReference type="SUPFAM" id="SSF64307">
    <property type="entry name" value="SirA-like"/>
    <property type="match status" value="1"/>
</dbReference>
<dbReference type="InterPro" id="IPR036868">
    <property type="entry name" value="TusA-like_sf"/>
</dbReference>
<dbReference type="InterPro" id="IPR003787">
    <property type="entry name" value="Sulphur_relay_DsrE/F-like"/>
</dbReference>
<dbReference type="EMBL" id="SIXC01000005">
    <property type="protein sequence ID" value="TBH80556.1"/>
    <property type="molecule type" value="Genomic_DNA"/>
</dbReference>
<evidence type="ECO:0000256" key="1">
    <source>
        <dbReference type="SAM" id="MobiDB-lite"/>
    </source>
</evidence>
<accession>A0A6H3FCP8</accession>
<keyword evidence="4" id="KW-1185">Reference proteome</keyword>
<evidence type="ECO:0000259" key="2">
    <source>
        <dbReference type="Pfam" id="PF01206"/>
    </source>
</evidence>
<evidence type="ECO:0000313" key="4">
    <source>
        <dbReference type="Proteomes" id="UP000292919"/>
    </source>
</evidence>
<sequence length="203" mass="21075">METADFRGLACPLPVVRCRDLLRAGAKDLRLLVDNEPAVDNVSRFLRGQGFAVSVAQEGPACWSLTASADEAAGQPPAAPEARPAASAAKNGPRTLALITTPTLGRGDDGLGAKLMTNFLTTLPELGSHLWRVILINGGVTLAATPGPALEALQRLAADGVSVLVCGTCLTHYGLLEAKAVGETSNMLDIVTSLDLADKIIRP</sequence>
<dbReference type="NCBIfam" id="TIGR03527">
    <property type="entry name" value="selenium_YedF"/>
    <property type="match status" value="1"/>
</dbReference>
<proteinExistence type="predicted"/>
<keyword evidence="3" id="KW-0808">Transferase</keyword>
<dbReference type="GO" id="GO:0016740">
    <property type="term" value="F:transferase activity"/>
    <property type="evidence" value="ECO:0007669"/>
    <property type="project" value="UniProtKB-KW"/>
</dbReference>
<feature type="domain" description="UPF0033" evidence="2">
    <location>
        <begin position="3"/>
        <end position="58"/>
    </location>
</feature>
<dbReference type="Gene3D" id="3.30.110.40">
    <property type="entry name" value="TusA-like domain"/>
    <property type="match status" value="1"/>
</dbReference>
<dbReference type="AlphaFoldDB" id="A0A6H3FCP8"/>
<dbReference type="RefSeq" id="WP_118230189.1">
    <property type="nucleotide sequence ID" value="NZ_JAQDZC010000012.1"/>
</dbReference>
<comment type="caution">
    <text evidence="3">The sequence shown here is derived from an EMBL/GenBank/DDBJ whole genome shotgun (WGS) entry which is preliminary data.</text>
</comment>
<dbReference type="Pfam" id="PF02635">
    <property type="entry name" value="DsrE"/>
    <property type="match status" value="1"/>
</dbReference>
<feature type="region of interest" description="Disordered" evidence="1">
    <location>
        <begin position="72"/>
        <end position="91"/>
    </location>
</feature>
<name>A0A6H3FCP8_9BACT</name>
<dbReference type="Pfam" id="PF01206">
    <property type="entry name" value="TusA"/>
    <property type="match status" value="1"/>
</dbReference>